<organism evidence="1">
    <name type="scientific">sediment metagenome</name>
    <dbReference type="NCBI Taxonomy" id="749907"/>
    <lineage>
        <taxon>unclassified sequences</taxon>
        <taxon>metagenomes</taxon>
        <taxon>ecological metagenomes</taxon>
    </lineage>
</organism>
<dbReference type="PANTHER" id="PTHR21047">
    <property type="entry name" value="DTDP-6-DEOXY-D-GLUCOSE-3,5 EPIMERASE"/>
    <property type="match status" value="1"/>
</dbReference>
<dbReference type="CDD" id="cd00438">
    <property type="entry name" value="cupin_RmlC"/>
    <property type="match status" value="1"/>
</dbReference>
<dbReference type="AlphaFoldDB" id="D9PGR5"/>
<sequence length="115" mass="12840">VRAARGEIFDVAVDIRKGSPTYGRWVGEILSEENRNMIYIPQGFAHGFCVLSQGADVIYKISGVYSPQDEAGIIWNDVDLGIEWPMETPIVSGKDGRWPAFKEADIKFEYDAGLK</sequence>
<keyword evidence="1" id="KW-0413">Isomerase</keyword>
<reference evidence="1" key="2">
    <citation type="journal article" date="2011" name="Microb. Ecol.">
        <title>Taxonomic and Functional Metagenomic Profiling of the Microbial Community in the Anoxic Sediment of a Sub-saline Shallow Lake (Laguna de Carrizo, Central Spain).</title>
        <authorList>
            <person name="Ferrer M."/>
            <person name="Guazzaroni M.E."/>
            <person name="Richter M."/>
            <person name="Garcia-Salamanca A."/>
            <person name="Yarza P."/>
            <person name="Suarez-Suarez A."/>
            <person name="Solano J."/>
            <person name="Alcaide M."/>
            <person name="van Dillewijn P."/>
            <person name="Molina-Henares M.A."/>
            <person name="Lopez-Cortes N."/>
            <person name="Al-Ramahi Y."/>
            <person name="Guerrero C."/>
            <person name="Acosta A."/>
            <person name="de Eugenio L.I."/>
            <person name="Martinez V."/>
            <person name="Marques S."/>
            <person name="Rojo F."/>
            <person name="Santero E."/>
            <person name="Genilloud O."/>
            <person name="Perez-Perez J."/>
            <person name="Rossello-Mora R."/>
            <person name="Ramos J.L."/>
        </authorList>
    </citation>
    <scope>NUCLEOTIDE SEQUENCE</scope>
</reference>
<dbReference type="PANTHER" id="PTHR21047:SF2">
    <property type="entry name" value="THYMIDINE DIPHOSPHO-4-KETO-RHAMNOSE 3,5-EPIMERASE"/>
    <property type="match status" value="1"/>
</dbReference>
<dbReference type="EC" id="5.1.3.13" evidence="1"/>
<dbReference type="GO" id="GO:0008830">
    <property type="term" value="F:dTDP-4-dehydrorhamnose 3,5-epimerase activity"/>
    <property type="evidence" value="ECO:0007669"/>
    <property type="project" value="UniProtKB-EC"/>
</dbReference>
<accession>D9PGR5</accession>
<dbReference type="Gene3D" id="2.60.120.10">
    <property type="entry name" value="Jelly Rolls"/>
    <property type="match status" value="1"/>
</dbReference>
<dbReference type="EMBL" id="ADZX01000298">
    <property type="protein sequence ID" value="EFK97250.1"/>
    <property type="molecule type" value="Genomic_DNA"/>
</dbReference>
<name>D9PGR5_9ZZZZ</name>
<comment type="caution">
    <text evidence="1">The sequence shown here is derived from an EMBL/GenBank/DDBJ whole genome shotgun (WGS) entry which is preliminary data.</text>
</comment>
<dbReference type="Pfam" id="PF00908">
    <property type="entry name" value="dTDP_sugar_isom"/>
    <property type="match status" value="1"/>
</dbReference>
<reference evidence="1" key="1">
    <citation type="submission" date="2010-07" db="EMBL/GenBank/DDBJ databases">
        <authorList>
            <consortium name="CONSOLIDER consortium CSD2007-00005"/>
            <person name="Guazzaroni M.-E."/>
            <person name="Richter M."/>
            <person name="Garcia-Salamanca A."/>
            <person name="Yarza P."/>
            <person name="Ferrer M."/>
        </authorList>
    </citation>
    <scope>NUCLEOTIDE SEQUENCE</scope>
</reference>
<dbReference type="GO" id="GO:0000271">
    <property type="term" value="P:polysaccharide biosynthetic process"/>
    <property type="evidence" value="ECO:0007669"/>
    <property type="project" value="TreeGrafter"/>
</dbReference>
<dbReference type="InterPro" id="IPR014710">
    <property type="entry name" value="RmlC-like_jellyroll"/>
</dbReference>
<dbReference type="GO" id="GO:0005829">
    <property type="term" value="C:cytosol"/>
    <property type="evidence" value="ECO:0007669"/>
    <property type="project" value="TreeGrafter"/>
</dbReference>
<dbReference type="InterPro" id="IPR000888">
    <property type="entry name" value="RmlC-like"/>
</dbReference>
<proteinExistence type="predicted"/>
<evidence type="ECO:0000313" key="1">
    <source>
        <dbReference type="EMBL" id="EFK97250.1"/>
    </source>
</evidence>
<dbReference type="InterPro" id="IPR011051">
    <property type="entry name" value="RmlC_Cupin_sf"/>
</dbReference>
<protein>
    <submittedName>
        <fullName evidence="1">dTDP-4-dehydrorhamnose 3,5-epimerase</fullName>
        <ecNumber evidence="1">5.1.3.13</ecNumber>
    </submittedName>
</protein>
<gene>
    <name evidence="1" type="primary">rfbC</name>
    <name evidence="1" type="ORF">LDC_0712</name>
</gene>
<feature type="non-terminal residue" evidence="1">
    <location>
        <position position="1"/>
    </location>
</feature>
<dbReference type="SUPFAM" id="SSF51182">
    <property type="entry name" value="RmlC-like cupins"/>
    <property type="match status" value="1"/>
</dbReference>